<dbReference type="AlphaFoldDB" id="L7CRA3"/>
<evidence type="ECO:0000256" key="2">
    <source>
        <dbReference type="SAM" id="SignalP"/>
    </source>
</evidence>
<evidence type="ECO:0008006" key="5">
    <source>
        <dbReference type="Google" id="ProtNLM"/>
    </source>
</evidence>
<keyword evidence="2" id="KW-0732">Signal</keyword>
<gene>
    <name evidence="3" type="ORF">RBSWK_00510</name>
</gene>
<dbReference type="PATRIC" id="fig|993516.3.peg.554"/>
<name>L7CRA3_RHOBT</name>
<evidence type="ECO:0000313" key="3">
    <source>
        <dbReference type="EMBL" id="ELP35606.1"/>
    </source>
</evidence>
<comment type="caution">
    <text evidence="3">The sequence shown here is derived from an EMBL/GenBank/DDBJ whole genome shotgun (WGS) entry which is preliminary data.</text>
</comment>
<protein>
    <recommendedName>
        <fullName evidence="5">Secreted protein</fullName>
    </recommendedName>
</protein>
<accession>L7CRA3</accession>
<dbReference type="Proteomes" id="UP000010959">
    <property type="component" value="Unassembled WGS sequence"/>
</dbReference>
<feature type="region of interest" description="Disordered" evidence="1">
    <location>
        <begin position="93"/>
        <end position="164"/>
    </location>
</feature>
<feature type="chain" id="PRO_5003972472" description="Secreted protein" evidence="2">
    <location>
        <begin position="28"/>
        <end position="164"/>
    </location>
</feature>
<dbReference type="RefSeq" id="WP_007335858.1">
    <property type="nucleotide sequence ID" value="NZ_AMWG01000009.1"/>
</dbReference>
<organism evidence="3 4">
    <name type="scientific">Rhodopirellula baltica SWK14</name>
    <dbReference type="NCBI Taxonomy" id="993516"/>
    <lineage>
        <taxon>Bacteria</taxon>
        <taxon>Pseudomonadati</taxon>
        <taxon>Planctomycetota</taxon>
        <taxon>Planctomycetia</taxon>
        <taxon>Pirellulales</taxon>
        <taxon>Pirellulaceae</taxon>
        <taxon>Rhodopirellula</taxon>
    </lineage>
</organism>
<dbReference type="EMBL" id="AMWG01000009">
    <property type="protein sequence ID" value="ELP35606.1"/>
    <property type="molecule type" value="Genomic_DNA"/>
</dbReference>
<feature type="signal peptide" evidence="2">
    <location>
        <begin position="1"/>
        <end position="27"/>
    </location>
</feature>
<evidence type="ECO:0000256" key="1">
    <source>
        <dbReference type="SAM" id="MobiDB-lite"/>
    </source>
</evidence>
<evidence type="ECO:0000313" key="4">
    <source>
        <dbReference type="Proteomes" id="UP000010959"/>
    </source>
</evidence>
<reference evidence="3 4" key="1">
    <citation type="journal article" date="2013" name="Mar. Genomics">
        <title>Expression of sulfatases in Rhodopirellula baltica and the diversity of sulfatases in the genus Rhodopirellula.</title>
        <authorList>
            <person name="Wegner C.E."/>
            <person name="Richter-Heitmann T."/>
            <person name="Klindworth A."/>
            <person name="Klockow C."/>
            <person name="Richter M."/>
            <person name="Achstetter T."/>
            <person name="Glockner F.O."/>
            <person name="Harder J."/>
        </authorList>
    </citation>
    <scope>NUCLEOTIDE SEQUENCE [LARGE SCALE GENOMIC DNA]</scope>
    <source>
        <strain evidence="3 4">SWK14</strain>
    </source>
</reference>
<proteinExistence type="predicted"/>
<sequence>MPRFEMSPFSRRLTVCVCLFVGSQCMAATSASAQGAEPGAFSKMAQTLNPANWKMPSMPKAPAFRMPSFLVPNDDQERIVERKNGLMTDVKTTASKSWQRTKETFNPARLNPMNMFAGTGTETKSTSQSDSPGFFSSMFGAPQAASGPEERVANVNDFLELERP</sequence>
<feature type="compositionally biased region" description="Polar residues" evidence="1">
    <location>
        <begin position="120"/>
        <end position="131"/>
    </location>
</feature>